<proteinExistence type="predicted"/>
<protein>
    <submittedName>
        <fullName evidence="1">Uncharacterized protein</fullName>
    </submittedName>
</protein>
<gene>
    <name evidence="1" type="ORF">SDC9_185954</name>
</gene>
<reference evidence="1" key="1">
    <citation type="submission" date="2019-08" db="EMBL/GenBank/DDBJ databases">
        <authorList>
            <person name="Kucharzyk K."/>
            <person name="Murdoch R.W."/>
            <person name="Higgins S."/>
            <person name="Loffler F."/>
        </authorList>
    </citation>
    <scope>NUCLEOTIDE SEQUENCE</scope>
</reference>
<organism evidence="1">
    <name type="scientific">bioreactor metagenome</name>
    <dbReference type="NCBI Taxonomy" id="1076179"/>
    <lineage>
        <taxon>unclassified sequences</taxon>
        <taxon>metagenomes</taxon>
        <taxon>ecological metagenomes</taxon>
    </lineage>
</organism>
<accession>A0A645HI64</accession>
<sequence>MKSNVCISFYMRSGTVRIHRSTLKCIADPVFVRFLVSDDKKVFAVQSYEKKDFRSFRIYQNQANKTDKVEIYSKGLCNSLSRIAGWASIGSYRVYGKVFPAQGVAVFDLTSYEVISELSKGT</sequence>
<dbReference type="EMBL" id="VSSQ01093661">
    <property type="protein sequence ID" value="MPN38430.1"/>
    <property type="molecule type" value="Genomic_DNA"/>
</dbReference>
<comment type="caution">
    <text evidence="1">The sequence shown here is derived from an EMBL/GenBank/DDBJ whole genome shotgun (WGS) entry which is preliminary data.</text>
</comment>
<name>A0A645HI64_9ZZZZ</name>
<evidence type="ECO:0000313" key="1">
    <source>
        <dbReference type="EMBL" id="MPN38430.1"/>
    </source>
</evidence>
<dbReference type="AlphaFoldDB" id="A0A645HI64"/>